<sequence length="314" mass="35454">MENKLTSDEIAVVFGASGFLGSHVADALSEAGYRVRLFDRSPSPYQRPDQEMIVGDIMDIEQVIEAAKGAAVVYNFAAIADIDEAHDKPLATATINVLGNMHVLEAARLVGARRFIFASSVYVYSESGSFYRASKQAAERFTETYHERYGLEYTILRYGSLYGRRADQRNGIYRMLHEAVQKHTITYHGSGNAMREYIHVEDAARMSVQVLAPEFANRHLILTGQEKLRICDVMTMISEIMPWSVQLHFEEANAIHHYEITPYAFQPRIGRKLVLNEHVDLGQGLLDCLREIHQHIHHANEDDDATPSTSDNRA</sequence>
<comment type="pathway">
    <text evidence="1">Bacterial outer membrane biogenesis; LPS O-antigen biosynthesis.</text>
</comment>
<gene>
    <name evidence="4" type="ORF">SAMN05421863_104013</name>
</gene>
<comment type="similarity">
    <text evidence="2">Belongs to the NAD(P)-dependent epimerase/dehydratase family.</text>
</comment>
<organism evidence="4 5">
    <name type="scientific">Nitrosomonas communis</name>
    <dbReference type="NCBI Taxonomy" id="44574"/>
    <lineage>
        <taxon>Bacteria</taxon>
        <taxon>Pseudomonadati</taxon>
        <taxon>Pseudomonadota</taxon>
        <taxon>Betaproteobacteria</taxon>
        <taxon>Nitrosomonadales</taxon>
        <taxon>Nitrosomonadaceae</taxon>
        <taxon>Nitrosomonas</taxon>
    </lineage>
</organism>
<dbReference type="AlphaFoldDB" id="A0A1I4SEU1"/>
<evidence type="ECO:0000256" key="1">
    <source>
        <dbReference type="ARBA" id="ARBA00005125"/>
    </source>
</evidence>
<feature type="domain" description="NAD-dependent epimerase/dehydratase" evidence="3">
    <location>
        <begin position="12"/>
        <end position="212"/>
    </location>
</feature>
<name>A0A1I4SEU1_9PROT</name>
<reference evidence="5" key="1">
    <citation type="submission" date="2016-10" db="EMBL/GenBank/DDBJ databases">
        <authorList>
            <person name="Varghese N."/>
            <person name="Submissions S."/>
        </authorList>
    </citation>
    <scope>NUCLEOTIDE SEQUENCE [LARGE SCALE GENOMIC DNA]</scope>
    <source>
        <strain evidence="5">Nm44</strain>
    </source>
</reference>
<dbReference type="InterPro" id="IPR001509">
    <property type="entry name" value="Epimerase_deHydtase"/>
</dbReference>
<dbReference type="STRING" id="44574.AAW31_15920"/>
<dbReference type="SUPFAM" id="SSF51735">
    <property type="entry name" value="NAD(P)-binding Rossmann-fold domains"/>
    <property type="match status" value="1"/>
</dbReference>
<dbReference type="Gene3D" id="3.40.50.720">
    <property type="entry name" value="NAD(P)-binding Rossmann-like Domain"/>
    <property type="match status" value="1"/>
</dbReference>
<dbReference type="InterPro" id="IPR036291">
    <property type="entry name" value="NAD(P)-bd_dom_sf"/>
</dbReference>
<proteinExistence type="inferred from homology"/>
<evidence type="ECO:0000313" key="5">
    <source>
        <dbReference type="Proteomes" id="UP000183287"/>
    </source>
</evidence>
<evidence type="ECO:0000259" key="3">
    <source>
        <dbReference type="Pfam" id="PF01370"/>
    </source>
</evidence>
<dbReference type="RefSeq" id="WP_074906086.1">
    <property type="nucleotide sequence ID" value="NZ_FOUB01000040.1"/>
</dbReference>
<accession>A0A1I4SEU1</accession>
<dbReference type="OrthoDB" id="9769113at2"/>
<dbReference type="EMBL" id="FOUB01000040">
    <property type="protein sequence ID" value="SFM62977.1"/>
    <property type="molecule type" value="Genomic_DNA"/>
</dbReference>
<evidence type="ECO:0000256" key="2">
    <source>
        <dbReference type="ARBA" id="ARBA00007637"/>
    </source>
</evidence>
<evidence type="ECO:0000313" key="4">
    <source>
        <dbReference type="EMBL" id="SFM62977.1"/>
    </source>
</evidence>
<dbReference type="Pfam" id="PF01370">
    <property type="entry name" value="Epimerase"/>
    <property type="match status" value="1"/>
</dbReference>
<dbReference type="PANTHER" id="PTHR43000">
    <property type="entry name" value="DTDP-D-GLUCOSE 4,6-DEHYDRATASE-RELATED"/>
    <property type="match status" value="1"/>
</dbReference>
<keyword evidence="5" id="KW-1185">Reference proteome</keyword>
<protein>
    <submittedName>
        <fullName evidence="4">UDP-glucose 4-epimerase</fullName>
    </submittedName>
</protein>
<dbReference type="CDD" id="cd08946">
    <property type="entry name" value="SDR_e"/>
    <property type="match status" value="1"/>
</dbReference>
<dbReference type="Proteomes" id="UP000183287">
    <property type="component" value="Unassembled WGS sequence"/>
</dbReference>